<dbReference type="FunFam" id="1.10.720.30:FF:000007">
    <property type="entry name" value="X-ray repair cross complementing 6"/>
    <property type="match status" value="1"/>
</dbReference>
<evidence type="ECO:0000256" key="10">
    <source>
        <dbReference type="ARBA" id="ARBA00023204"/>
    </source>
</evidence>
<evidence type="ECO:0000256" key="7">
    <source>
        <dbReference type="ARBA" id="ARBA00022840"/>
    </source>
</evidence>
<dbReference type="GO" id="GO:0005524">
    <property type="term" value="F:ATP binding"/>
    <property type="evidence" value="ECO:0007669"/>
    <property type="project" value="UniProtKB-KW"/>
</dbReference>
<keyword evidence="3" id="KW-0547">Nucleotide-binding</keyword>
<dbReference type="NCBIfam" id="TIGR00578">
    <property type="entry name" value="ku70"/>
    <property type="match status" value="1"/>
</dbReference>
<keyword evidence="11" id="KW-0539">Nucleus</keyword>
<dbReference type="Pfam" id="PF02037">
    <property type="entry name" value="SAP"/>
    <property type="match status" value="1"/>
</dbReference>
<evidence type="ECO:0000256" key="9">
    <source>
        <dbReference type="ARBA" id="ARBA00023172"/>
    </source>
</evidence>
<feature type="non-terminal residue" evidence="12">
    <location>
        <position position="286"/>
    </location>
</feature>
<dbReference type="InterPro" id="IPR016194">
    <property type="entry name" value="SPOC-like_C_dom_sf"/>
</dbReference>
<evidence type="ECO:0000256" key="3">
    <source>
        <dbReference type="ARBA" id="ARBA00022741"/>
    </source>
</evidence>
<dbReference type="Gene3D" id="1.10.1600.10">
    <property type="match status" value="1"/>
</dbReference>
<dbReference type="InterPro" id="IPR006165">
    <property type="entry name" value="Ku70"/>
</dbReference>
<dbReference type="GO" id="GO:0006303">
    <property type="term" value="P:double-strand break repair via nonhomologous end joining"/>
    <property type="evidence" value="ECO:0007669"/>
    <property type="project" value="InterPro"/>
</dbReference>
<keyword evidence="13" id="KW-1185">Reference proteome</keyword>
<reference evidence="12" key="1">
    <citation type="submission" date="2020-04" db="EMBL/GenBank/DDBJ databases">
        <authorList>
            <person name="Alioto T."/>
            <person name="Alioto T."/>
            <person name="Gomez Garrido J."/>
        </authorList>
    </citation>
    <scope>NUCLEOTIDE SEQUENCE</scope>
    <source>
        <strain evidence="12">A484AB</strain>
    </source>
</reference>
<dbReference type="PANTHER" id="PTHR12604">
    <property type="entry name" value="KU AUTOANTIGEN DNA HELICASE"/>
    <property type="match status" value="1"/>
</dbReference>
<comment type="subcellular location">
    <subcellularLocation>
        <location evidence="1">Nucleus</location>
    </subcellularLocation>
</comment>
<keyword evidence="6" id="KW-0347">Helicase</keyword>
<keyword evidence="8" id="KW-0238">DNA-binding</keyword>
<dbReference type="InterPro" id="IPR047087">
    <property type="entry name" value="KU70_core_dom"/>
</dbReference>
<evidence type="ECO:0000256" key="2">
    <source>
        <dbReference type="ARBA" id="ARBA00005240"/>
    </source>
</evidence>
<dbReference type="GO" id="GO:0000723">
    <property type="term" value="P:telomere maintenance"/>
    <property type="evidence" value="ECO:0007669"/>
    <property type="project" value="InterPro"/>
</dbReference>
<dbReference type="InterPro" id="IPR003034">
    <property type="entry name" value="SAP_dom"/>
</dbReference>
<evidence type="ECO:0000313" key="12">
    <source>
        <dbReference type="EMBL" id="CAB4011678.1"/>
    </source>
</evidence>
<dbReference type="EMBL" id="CACRXK020007233">
    <property type="protein sequence ID" value="CAB4011678.1"/>
    <property type="molecule type" value="Genomic_DNA"/>
</dbReference>
<dbReference type="Pfam" id="PF03730">
    <property type="entry name" value="Ku_C"/>
    <property type="match status" value="1"/>
</dbReference>
<evidence type="ECO:0000256" key="8">
    <source>
        <dbReference type="ARBA" id="ARBA00023125"/>
    </source>
</evidence>
<dbReference type="Pfam" id="PF02735">
    <property type="entry name" value="Ku"/>
    <property type="match status" value="1"/>
</dbReference>
<dbReference type="AlphaFoldDB" id="A0A6S7JKE2"/>
<dbReference type="InterPro" id="IPR006164">
    <property type="entry name" value="DNA_bd_Ku70/Ku80"/>
</dbReference>
<organism evidence="12 13">
    <name type="scientific">Paramuricea clavata</name>
    <name type="common">Red gorgonian</name>
    <name type="synonym">Violescent sea-whip</name>
    <dbReference type="NCBI Taxonomy" id="317549"/>
    <lineage>
        <taxon>Eukaryota</taxon>
        <taxon>Metazoa</taxon>
        <taxon>Cnidaria</taxon>
        <taxon>Anthozoa</taxon>
        <taxon>Octocorallia</taxon>
        <taxon>Malacalcyonacea</taxon>
        <taxon>Plexauridae</taxon>
        <taxon>Paramuricea</taxon>
    </lineage>
</organism>
<keyword evidence="5" id="KW-0378">Hydrolase</keyword>
<comment type="similarity">
    <text evidence="2">Belongs to the ku70 family.</text>
</comment>
<dbReference type="GO" id="GO:0003684">
    <property type="term" value="F:damaged DNA binding"/>
    <property type="evidence" value="ECO:0007669"/>
    <property type="project" value="InterPro"/>
</dbReference>
<gene>
    <name evidence="12" type="ORF">PACLA_8A057152</name>
</gene>
<dbReference type="CDD" id="cd00788">
    <property type="entry name" value="KU70"/>
    <property type="match status" value="1"/>
</dbReference>
<keyword evidence="9" id="KW-0233">DNA recombination</keyword>
<dbReference type="InterPro" id="IPR005160">
    <property type="entry name" value="Ku_C"/>
</dbReference>
<dbReference type="InterPro" id="IPR036361">
    <property type="entry name" value="SAP_dom_sf"/>
</dbReference>
<dbReference type="GO" id="GO:0016787">
    <property type="term" value="F:hydrolase activity"/>
    <property type="evidence" value="ECO:0007669"/>
    <property type="project" value="UniProtKB-KW"/>
</dbReference>
<evidence type="ECO:0000256" key="5">
    <source>
        <dbReference type="ARBA" id="ARBA00022801"/>
    </source>
</evidence>
<evidence type="ECO:0000313" key="13">
    <source>
        <dbReference type="Proteomes" id="UP001152795"/>
    </source>
</evidence>
<name>A0A6S7JKE2_PARCT</name>
<sequence>VIFEKEEVDSIKSSGDTGLTLLGFKPRSSLKRYHHVRPAQFIYPDEKSISGSSRLFTALLKKCASKNLVIMCRFVPRRAASVRLVALIPQEEELDEQNVQVSPPGFHLIFLPFADDLRKLSYDDTPRANDDQVEKAKEIIKTLTSNFDPLDIENPSLQKHYGNLEALALDKDAPESFKDLSEPNKAQLDARLGNLATDFKDLVFPEGYDSEAKGGKRKAASASSTSTKRVKTEELPPVDVKEYATTGKLSKLTVAILKEFAKSNNIKCGTKKADLIEAVNQHFELD</sequence>
<dbReference type="GO" id="GO:0043564">
    <property type="term" value="C:Ku70:Ku80 complex"/>
    <property type="evidence" value="ECO:0007669"/>
    <property type="project" value="InterPro"/>
</dbReference>
<keyword evidence="4" id="KW-0227">DNA damage</keyword>
<dbReference type="PANTHER" id="PTHR12604:SF2">
    <property type="entry name" value="X-RAY REPAIR CROSS-COMPLEMENTING PROTEIN 6"/>
    <property type="match status" value="1"/>
</dbReference>
<proteinExistence type="inferred from homology"/>
<accession>A0A6S7JKE2</accession>
<dbReference type="SMART" id="SM00559">
    <property type="entry name" value="Ku78"/>
    <property type="match status" value="1"/>
</dbReference>
<dbReference type="FunFam" id="2.40.290.10:FF:000001">
    <property type="entry name" value="X-ray repair cross complementing 6"/>
    <property type="match status" value="1"/>
</dbReference>
<dbReference type="SUPFAM" id="SSF68906">
    <property type="entry name" value="SAP domain"/>
    <property type="match status" value="1"/>
</dbReference>
<dbReference type="GO" id="GO:0006310">
    <property type="term" value="P:DNA recombination"/>
    <property type="evidence" value="ECO:0007669"/>
    <property type="project" value="UniProtKB-KW"/>
</dbReference>
<dbReference type="GO" id="GO:0003678">
    <property type="term" value="F:DNA helicase activity"/>
    <property type="evidence" value="ECO:0007669"/>
    <property type="project" value="InterPro"/>
</dbReference>
<keyword evidence="10" id="KW-0234">DNA repair</keyword>
<evidence type="ECO:0000256" key="4">
    <source>
        <dbReference type="ARBA" id="ARBA00022763"/>
    </source>
</evidence>
<dbReference type="GO" id="GO:0003690">
    <property type="term" value="F:double-stranded DNA binding"/>
    <property type="evidence" value="ECO:0007669"/>
    <property type="project" value="TreeGrafter"/>
</dbReference>
<dbReference type="Gene3D" id="2.40.290.10">
    <property type="match status" value="1"/>
</dbReference>
<evidence type="ECO:0000256" key="6">
    <source>
        <dbReference type="ARBA" id="ARBA00022806"/>
    </source>
</evidence>
<dbReference type="Gene3D" id="1.10.720.30">
    <property type="entry name" value="SAP domain"/>
    <property type="match status" value="1"/>
</dbReference>
<dbReference type="Proteomes" id="UP001152795">
    <property type="component" value="Unassembled WGS sequence"/>
</dbReference>
<dbReference type="SUPFAM" id="SSF100939">
    <property type="entry name" value="SPOC domain-like"/>
    <property type="match status" value="1"/>
</dbReference>
<dbReference type="OrthoDB" id="3249161at2759"/>
<comment type="caution">
    <text evidence="12">The sequence shown here is derived from an EMBL/GenBank/DDBJ whole genome shotgun (WGS) entry which is preliminary data.</text>
</comment>
<protein>
    <submittedName>
        <fullName evidence="12">X-ray repair cross-complementing 6-like</fullName>
    </submittedName>
</protein>
<evidence type="ECO:0000256" key="11">
    <source>
        <dbReference type="ARBA" id="ARBA00023242"/>
    </source>
</evidence>
<dbReference type="GO" id="GO:0042162">
    <property type="term" value="F:telomeric DNA binding"/>
    <property type="evidence" value="ECO:0007669"/>
    <property type="project" value="InterPro"/>
</dbReference>
<keyword evidence="7" id="KW-0067">ATP-binding</keyword>
<evidence type="ECO:0000256" key="1">
    <source>
        <dbReference type="ARBA" id="ARBA00004123"/>
    </source>
</evidence>